<dbReference type="EMBL" id="JAJSOW010000101">
    <property type="protein sequence ID" value="KAI9182830.1"/>
    <property type="molecule type" value="Genomic_DNA"/>
</dbReference>
<organism evidence="2 3">
    <name type="scientific">Acer negundo</name>
    <name type="common">Box elder</name>
    <dbReference type="NCBI Taxonomy" id="4023"/>
    <lineage>
        <taxon>Eukaryota</taxon>
        <taxon>Viridiplantae</taxon>
        <taxon>Streptophyta</taxon>
        <taxon>Embryophyta</taxon>
        <taxon>Tracheophyta</taxon>
        <taxon>Spermatophyta</taxon>
        <taxon>Magnoliopsida</taxon>
        <taxon>eudicotyledons</taxon>
        <taxon>Gunneridae</taxon>
        <taxon>Pentapetalae</taxon>
        <taxon>rosids</taxon>
        <taxon>malvids</taxon>
        <taxon>Sapindales</taxon>
        <taxon>Sapindaceae</taxon>
        <taxon>Hippocastanoideae</taxon>
        <taxon>Acereae</taxon>
        <taxon>Acer</taxon>
    </lineage>
</organism>
<dbReference type="InterPro" id="IPR051304">
    <property type="entry name" value="SCF_F-box_domain"/>
</dbReference>
<protein>
    <recommendedName>
        <fullName evidence="1">KIB1-4 beta-propeller domain-containing protein</fullName>
    </recommendedName>
</protein>
<name>A0AAD5J6W4_ACENE</name>
<dbReference type="InterPro" id="IPR005174">
    <property type="entry name" value="KIB1-4_b-propeller"/>
</dbReference>
<evidence type="ECO:0000259" key="1">
    <source>
        <dbReference type="Pfam" id="PF03478"/>
    </source>
</evidence>
<dbReference type="PANTHER" id="PTHR47123">
    <property type="entry name" value="F-BOX PROTEIN SKIP23"/>
    <property type="match status" value="1"/>
</dbReference>
<gene>
    <name evidence="2" type="ORF">LWI28_029254</name>
</gene>
<comment type="caution">
    <text evidence="2">The sequence shown here is derived from an EMBL/GenBank/DDBJ whole genome shotgun (WGS) entry which is preliminary data.</text>
</comment>
<dbReference type="Proteomes" id="UP001064489">
    <property type="component" value="Chromosome 4"/>
</dbReference>
<feature type="domain" description="KIB1-4 beta-propeller" evidence="1">
    <location>
        <begin position="13"/>
        <end position="116"/>
    </location>
</feature>
<sequence length="154" mass="18084">MSPDVKREIFVFHYPVEFGDEILLVVRFISIPEFNETYDFKVFRLDMCKKEWVKLDNIGDCVIFLGRNCSRCYSAKELGGDDMGNCIYFTDGCVGTLNCMDIELSCSIENDDWGIFRLNSGEGSERFSYLTNLEKRPPVWITAPFWWYFNKFRP</sequence>
<proteinExistence type="predicted"/>
<dbReference type="PANTHER" id="PTHR47123:SF15">
    <property type="entry name" value="F-BOX PROTEIN SKIP23"/>
    <property type="match status" value="1"/>
</dbReference>
<reference evidence="2" key="1">
    <citation type="journal article" date="2022" name="Plant J.">
        <title>Strategies of tolerance reflected in two North American maple genomes.</title>
        <authorList>
            <person name="McEvoy S.L."/>
            <person name="Sezen U.U."/>
            <person name="Trouern-Trend A."/>
            <person name="McMahon S.M."/>
            <person name="Schaberg P.G."/>
            <person name="Yang J."/>
            <person name="Wegrzyn J.L."/>
            <person name="Swenson N.G."/>
        </authorList>
    </citation>
    <scope>NUCLEOTIDE SEQUENCE</scope>
    <source>
        <strain evidence="2">91603</strain>
    </source>
</reference>
<keyword evidence="3" id="KW-1185">Reference proteome</keyword>
<accession>A0AAD5J6W4</accession>
<evidence type="ECO:0000313" key="2">
    <source>
        <dbReference type="EMBL" id="KAI9182830.1"/>
    </source>
</evidence>
<reference evidence="2" key="2">
    <citation type="submission" date="2023-02" db="EMBL/GenBank/DDBJ databases">
        <authorList>
            <person name="Swenson N.G."/>
            <person name="Wegrzyn J.L."/>
            <person name="Mcevoy S.L."/>
        </authorList>
    </citation>
    <scope>NUCLEOTIDE SEQUENCE</scope>
    <source>
        <strain evidence="2">91603</strain>
        <tissue evidence="2">Leaf</tissue>
    </source>
</reference>
<dbReference type="AlphaFoldDB" id="A0AAD5J6W4"/>
<evidence type="ECO:0000313" key="3">
    <source>
        <dbReference type="Proteomes" id="UP001064489"/>
    </source>
</evidence>
<dbReference type="Pfam" id="PF03478">
    <property type="entry name" value="Beta-prop_KIB1-4"/>
    <property type="match status" value="1"/>
</dbReference>